<organism evidence="2 3">
    <name type="scientific">Absidia repens</name>
    <dbReference type="NCBI Taxonomy" id="90262"/>
    <lineage>
        <taxon>Eukaryota</taxon>
        <taxon>Fungi</taxon>
        <taxon>Fungi incertae sedis</taxon>
        <taxon>Mucoromycota</taxon>
        <taxon>Mucoromycotina</taxon>
        <taxon>Mucoromycetes</taxon>
        <taxon>Mucorales</taxon>
        <taxon>Cunninghamellaceae</taxon>
        <taxon>Absidia</taxon>
    </lineage>
</organism>
<keyword evidence="1" id="KW-0472">Membrane</keyword>
<accession>A0A1X2II35</accession>
<protein>
    <submittedName>
        <fullName evidence="2">Uncharacterized protein</fullName>
    </submittedName>
</protein>
<name>A0A1X2II35_9FUNG</name>
<keyword evidence="1" id="KW-1133">Transmembrane helix</keyword>
<reference evidence="2 3" key="1">
    <citation type="submission" date="2016-07" db="EMBL/GenBank/DDBJ databases">
        <title>Pervasive Adenine N6-methylation of Active Genes in Fungi.</title>
        <authorList>
            <consortium name="DOE Joint Genome Institute"/>
            <person name="Mondo S.J."/>
            <person name="Dannebaum R.O."/>
            <person name="Kuo R.C."/>
            <person name="Labutti K."/>
            <person name="Haridas S."/>
            <person name="Kuo A."/>
            <person name="Salamov A."/>
            <person name="Ahrendt S.R."/>
            <person name="Lipzen A."/>
            <person name="Sullivan W."/>
            <person name="Andreopoulos W.B."/>
            <person name="Clum A."/>
            <person name="Lindquist E."/>
            <person name="Daum C."/>
            <person name="Ramamoorthy G.K."/>
            <person name="Gryganskyi A."/>
            <person name="Culley D."/>
            <person name="Magnuson J.K."/>
            <person name="James T.Y."/>
            <person name="O'Malley M.A."/>
            <person name="Stajich J.E."/>
            <person name="Spatafora J.W."/>
            <person name="Visel A."/>
            <person name="Grigoriev I.V."/>
        </authorList>
    </citation>
    <scope>NUCLEOTIDE SEQUENCE [LARGE SCALE GENOMIC DNA]</scope>
    <source>
        <strain evidence="2 3">NRRL 1336</strain>
    </source>
</reference>
<evidence type="ECO:0000256" key="1">
    <source>
        <dbReference type="SAM" id="Phobius"/>
    </source>
</evidence>
<comment type="caution">
    <text evidence="2">The sequence shown here is derived from an EMBL/GenBank/DDBJ whole genome shotgun (WGS) entry which is preliminary data.</text>
</comment>
<gene>
    <name evidence="2" type="ORF">BCR42DRAFT_437123</name>
</gene>
<evidence type="ECO:0000313" key="3">
    <source>
        <dbReference type="Proteomes" id="UP000193560"/>
    </source>
</evidence>
<dbReference type="EMBL" id="MCGE01000010">
    <property type="protein sequence ID" value="ORZ17042.1"/>
    <property type="molecule type" value="Genomic_DNA"/>
</dbReference>
<keyword evidence="3" id="KW-1185">Reference proteome</keyword>
<proteinExistence type="predicted"/>
<evidence type="ECO:0000313" key="2">
    <source>
        <dbReference type="EMBL" id="ORZ17042.1"/>
    </source>
</evidence>
<feature type="transmembrane region" description="Helical" evidence="1">
    <location>
        <begin position="48"/>
        <end position="67"/>
    </location>
</feature>
<dbReference type="Proteomes" id="UP000193560">
    <property type="component" value="Unassembled WGS sequence"/>
</dbReference>
<keyword evidence="1" id="KW-0812">Transmembrane</keyword>
<sequence length="78" mass="9023">MLWWMLSKKQNVGGQTNRTSSFAVNVRGKVRAILKFVYSATDTNDNNAVLLMTIYHWGVTLIIRCLYRPMDPGQMLTW</sequence>
<dbReference type="AlphaFoldDB" id="A0A1X2II35"/>